<dbReference type="Pfam" id="PF02954">
    <property type="entry name" value="HTH_8"/>
    <property type="match status" value="1"/>
</dbReference>
<dbReference type="InterPro" id="IPR058031">
    <property type="entry name" value="AAA_lid_NorR"/>
</dbReference>
<dbReference type="InterPro" id="IPR002197">
    <property type="entry name" value="HTH_Fis"/>
</dbReference>
<dbReference type="FunFam" id="3.40.50.2300:FF:000018">
    <property type="entry name" value="DNA-binding transcriptional regulator NtrC"/>
    <property type="match status" value="1"/>
</dbReference>
<feature type="domain" description="Response regulatory" evidence="8">
    <location>
        <begin position="3"/>
        <end position="117"/>
    </location>
</feature>
<dbReference type="InterPro" id="IPR003593">
    <property type="entry name" value="AAA+_ATPase"/>
</dbReference>
<dbReference type="Pfam" id="PF25601">
    <property type="entry name" value="AAA_lid_14"/>
    <property type="match status" value="1"/>
</dbReference>
<dbReference type="PROSITE" id="PS50045">
    <property type="entry name" value="SIGMA54_INTERACT_4"/>
    <property type="match status" value="1"/>
</dbReference>
<dbReference type="Pfam" id="PF00158">
    <property type="entry name" value="Sigma54_activat"/>
    <property type="match status" value="1"/>
</dbReference>
<dbReference type="InterPro" id="IPR025944">
    <property type="entry name" value="Sigma_54_int_dom_CS"/>
</dbReference>
<dbReference type="InterPro" id="IPR001789">
    <property type="entry name" value="Sig_transdc_resp-reg_receiver"/>
</dbReference>
<keyword evidence="3" id="KW-0067">ATP-binding</keyword>
<evidence type="ECO:0000256" key="3">
    <source>
        <dbReference type="ARBA" id="ARBA00022840"/>
    </source>
</evidence>
<protein>
    <submittedName>
        <fullName evidence="9">Sigma-54 dependent transcriptional regulator</fullName>
    </submittedName>
</protein>
<sequence>MGKILVIDDEEYIGWIIKKAFEGTDNEVYLTLNAKEGILEVQKSNFDVVFLDLRLKDMDGMVVLEKLKKIQKDIAVIIITAHGSIDTAIESMKKGAYDYITKPFDIEELIIQAEKAMELSHLRYEVNYLRSAEAKRLKNEDFISKNEKLNFIYKSINKIASSAATVLITGESGTGKELMARKIHKLSGRSKEPFIILNCGILSDDLAQREIFGVPKEVNGNNDSRKLGKLELANHGTIFLGDVGEMSLNMQVKFLRVIEEKEIQNAYGNGNFKIDVRVIASTNNDLVGAIEAGTFREDFYYKLNVVPINIPPLRDRKEDISELLHLFIKKYDLYRKIKGIIPEAMKLLKNYHWPGNIRELENVVERIVILATEPYIKAVDLPLEILGLRKKSKETIIYFPEEGINLENVERELIIKALGMSGYNQSKTAGLLGITRSALIYRMQKYNIN</sequence>
<dbReference type="EMBL" id="CP086239">
    <property type="protein sequence ID" value="WAG60435.1"/>
    <property type="molecule type" value="Genomic_DNA"/>
</dbReference>
<reference evidence="9" key="1">
    <citation type="submission" date="2021-11" db="EMBL/GenBank/DDBJ databases">
        <title>Clostridia strains as spoilage organisms.</title>
        <authorList>
            <person name="Wambui J."/>
            <person name="Stevens M.J.A."/>
            <person name="Stephan R."/>
        </authorList>
    </citation>
    <scope>NUCLEOTIDE SEQUENCE</scope>
    <source>
        <strain evidence="9">CF009</strain>
    </source>
</reference>
<dbReference type="SMART" id="SM00448">
    <property type="entry name" value="REC"/>
    <property type="match status" value="1"/>
</dbReference>
<dbReference type="InterPro" id="IPR002078">
    <property type="entry name" value="Sigma_54_int"/>
</dbReference>
<feature type="domain" description="Sigma-54 factor interaction" evidence="7">
    <location>
        <begin position="142"/>
        <end position="369"/>
    </location>
</feature>
<keyword evidence="4" id="KW-0805">Transcription regulation</keyword>
<dbReference type="GO" id="GO:0005524">
    <property type="term" value="F:ATP binding"/>
    <property type="evidence" value="ECO:0007669"/>
    <property type="project" value="UniProtKB-KW"/>
</dbReference>
<keyword evidence="1 6" id="KW-0597">Phosphoprotein</keyword>
<dbReference type="AlphaFoldDB" id="A0AA47EHZ6"/>
<keyword evidence="5" id="KW-0804">Transcription</keyword>
<dbReference type="GO" id="GO:0043565">
    <property type="term" value="F:sequence-specific DNA binding"/>
    <property type="evidence" value="ECO:0007669"/>
    <property type="project" value="InterPro"/>
</dbReference>
<evidence type="ECO:0000313" key="10">
    <source>
        <dbReference type="Proteomes" id="UP001164733"/>
    </source>
</evidence>
<dbReference type="CDD" id="cd00009">
    <property type="entry name" value="AAA"/>
    <property type="match status" value="1"/>
</dbReference>
<proteinExistence type="predicted"/>
<evidence type="ECO:0000256" key="5">
    <source>
        <dbReference type="ARBA" id="ARBA00023163"/>
    </source>
</evidence>
<evidence type="ECO:0000313" key="9">
    <source>
        <dbReference type="EMBL" id="WAG60435.1"/>
    </source>
</evidence>
<dbReference type="SMART" id="SM00382">
    <property type="entry name" value="AAA"/>
    <property type="match status" value="1"/>
</dbReference>
<evidence type="ECO:0000256" key="2">
    <source>
        <dbReference type="ARBA" id="ARBA00022741"/>
    </source>
</evidence>
<dbReference type="GO" id="GO:0006355">
    <property type="term" value="P:regulation of DNA-templated transcription"/>
    <property type="evidence" value="ECO:0007669"/>
    <property type="project" value="InterPro"/>
</dbReference>
<keyword evidence="2" id="KW-0547">Nucleotide-binding</keyword>
<evidence type="ECO:0000256" key="6">
    <source>
        <dbReference type="PROSITE-ProRule" id="PRU00169"/>
    </source>
</evidence>
<dbReference type="GO" id="GO:0000160">
    <property type="term" value="P:phosphorelay signal transduction system"/>
    <property type="evidence" value="ECO:0007669"/>
    <property type="project" value="InterPro"/>
</dbReference>
<dbReference type="Pfam" id="PF00072">
    <property type="entry name" value="Response_reg"/>
    <property type="match status" value="1"/>
</dbReference>
<dbReference type="Proteomes" id="UP001164733">
    <property type="component" value="Chromosome"/>
</dbReference>
<dbReference type="PANTHER" id="PTHR32071">
    <property type="entry name" value="TRANSCRIPTIONAL REGULATORY PROTEIN"/>
    <property type="match status" value="1"/>
</dbReference>
<name>A0AA47EHZ6_9CLOT</name>
<evidence type="ECO:0000256" key="1">
    <source>
        <dbReference type="ARBA" id="ARBA00022553"/>
    </source>
</evidence>
<feature type="modified residue" description="4-aspartylphosphate" evidence="6">
    <location>
        <position position="52"/>
    </location>
</feature>
<dbReference type="PROSITE" id="PS00675">
    <property type="entry name" value="SIGMA54_INTERACT_1"/>
    <property type="match status" value="1"/>
</dbReference>
<organism evidence="9 10">
    <name type="scientific">Clostridium estertheticum</name>
    <dbReference type="NCBI Taxonomy" id="238834"/>
    <lineage>
        <taxon>Bacteria</taxon>
        <taxon>Bacillati</taxon>
        <taxon>Bacillota</taxon>
        <taxon>Clostridia</taxon>
        <taxon>Eubacteriales</taxon>
        <taxon>Clostridiaceae</taxon>
        <taxon>Clostridium</taxon>
    </lineage>
</organism>
<dbReference type="FunFam" id="3.40.50.300:FF:000006">
    <property type="entry name" value="DNA-binding transcriptional regulator NtrC"/>
    <property type="match status" value="1"/>
</dbReference>
<dbReference type="PROSITE" id="PS00688">
    <property type="entry name" value="SIGMA54_INTERACT_3"/>
    <property type="match status" value="1"/>
</dbReference>
<dbReference type="InterPro" id="IPR025662">
    <property type="entry name" value="Sigma_54_int_dom_ATP-bd_1"/>
</dbReference>
<dbReference type="RefSeq" id="WP_216122793.1">
    <property type="nucleotide sequence ID" value="NZ_CP086239.1"/>
</dbReference>
<evidence type="ECO:0000259" key="7">
    <source>
        <dbReference type="PROSITE" id="PS50045"/>
    </source>
</evidence>
<accession>A0AA47EHZ6</accession>
<dbReference type="PROSITE" id="PS50110">
    <property type="entry name" value="RESPONSE_REGULATORY"/>
    <property type="match status" value="1"/>
</dbReference>
<evidence type="ECO:0000256" key="4">
    <source>
        <dbReference type="ARBA" id="ARBA00023015"/>
    </source>
</evidence>
<evidence type="ECO:0000259" key="8">
    <source>
        <dbReference type="PROSITE" id="PS50110"/>
    </source>
</evidence>
<gene>
    <name evidence="9" type="ORF">LL038_23400</name>
</gene>